<feature type="domain" description="NurA" evidence="1">
    <location>
        <begin position="81"/>
        <end position="360"/>
    </location>
</feature>
<dbReference type="Proteomes" id="UP001328733">
    <property type="component" value="Unassembled WGS sequence"/>
</dbReference>
<dbReference type="Pfam" id="PF09376">
    <property type="entry name" value="NurA"/>
    <property type="match status" value="1"/>
</dbReference>
<evidence type="ECO:0000313" key="3">
    <source>
        <dbReference type="Proteomes" id="UP001328733"/>
    </source>
</evidence>
<name>A0AAW9QXW2_9CHRO</name>
<sequence length="398" mass="45387">MLDLAKLAGKMPGISQHFKQEVAAGRLRVDRARVLLNEILERQEELVELHEMWHDRFIFSAAVPIEPLDTRITLSPPPESHSVFATDGSQIAPSHHEIAYCYLINVGRIMLHYGQNLHPLLDSVPEVYYKREDLYVAKQWGIRVEEWMSYRRTVLEAKMLSEMACRWVRPPGAHYEPNLALVDGSLIYWFIDNLPPEARDLILPPILDAWEEMKLARIPLMGYISASRSTEGVNFLRLQACPHDSPNCIINCSDLEEEQTPCRVVDPLRDASLWAYLLEPGQRGPLWKSSLKILDLYDDSQKIYFCYINVGTEIARVEIPAWVVEDSELLDRSLAILLAQVRKGYGYPISLAEAHNLAVIKGGDRARFFALLEQQMIKVGLHDVGTSYKEARKRGSIA</sequence>
<dbReference type="EMBL" id="JBAFSM010000070">
    <property type="protein sequence ID" value="MEG3440021.1"/>
    <property type="molecule type" value="Genomic_DNA"/>
</dbReference>
<dbReference type="RefSeq" id="WP_332867492.1">
    <property type="nucleotide sequence ID" value="NZ_JBAFSM010000070.1"/>
</dbReference>
<accession>A0AAW9QXW2</accession>
<reference evidence="2 3" key="1">
    <citation type="submission" date="2024-01" db="EMBL/GenBank/DDBJ databases">
        <title>Genomic insights into the taxonomy and metabolism of the cyanobacterium Pannus brasiliensis CCIBt3594.</title>
        <authorList>
            <person name="Machado M."/>
            <person name="Botero N.B."/>
            <person name="Andreote A.P.D."/>
            <person name="Feitosa A.M.T."/>
            <person name="Popin R."/>
            <person name="Sivonen K."/>
            <person name="Fiore M.F."/>
        </authorList>
    </citation>
    <scope>NUCLEOTIDE SEQUENCE [LARGE SCALE GENOMIC DNA]</scope>
    <source>
        <strain evidence="2 3">CCIBt3594</strain>
    </source>
</reference>
<keyword evidence="3" id="KW-1185">Reference proteome</keyword>
<dbReference type="AlphaFoldDB" id="A0AAW9QXW2"/>
<dbReference type="InterPro" id="IPR018977">
    <property type="entry name" value="NurA_domain"/>
</dbReference>
<proteinExistence type="predicted"/>
<comment type="caution">
    <text evidence="2">The sequence shown here is derived from an EMBL/GenBank/DDBJ whole genome shotgun (WGS) entry which is preliminary data.</text>
</comment>
<protein>
    <submittedName>
        <fullName evidence="2">DNA double-strand break repair nuclease NurA</fullName>
    </submittedName>
</protein>
<gene>
    <name evidence="2" type="ORF">V0288_23030</name>
</gene>
<dbReference type="SMART" id="SM00933">
    <property type="entry name" value="NurA"/>
    <property type="match status" value="1"/>
</dbReference>
<organism evidence="2 3">
    <name type="scientific">Pannus brasiliensis CCIBt3594</name>
    <dbReference type="NCBI Taxonomy" id="1427578"/>
    <lineage>
        <taxon>Bacteria</taxon>
        <taxon>Bacillati</taxon>
        <taxon>Cyanobacteriota</taxon>
        <taxon>Cyanophyceae</taxon>
        <taxon>Oscillatoriophycideae</taxon>
        <taxon>Chroococcales</taxon>
        <taxon>Microcystaceae</taxon>
        <taxon>Pannus</taxon>
    </lineage>
</organism>
<evidence type="ECO:0000259" key="1">
    <source>
        <dbReference type="SMART" id="SM00933"/>
    </source>
</evidence>
<evidence type="ECO:0000313" key="2">
    <source>
        <dbReference type="EMBL" id="MEG3440021.1"/>
    </source>
</evidence>